<feature type="non-terminal residue" evidence="4">
    <location>
        <position position="531"/>
    </location>
</feature>
<dbReference type="EMBL" id="UINC01048889">
    <property type="protein sequence ID" value="SVB59980.1"/>
    <property type="molecule type" value="Genomic_DNA"/>
</dbReference>
<organism evidence="4">
    <name type="scientific">marine metagenome</name>
    <dbReference type="NCBI Taxonomy" id="408172"/>
    <lineage>
        <taxon>unclassified sequences</taxon>
        <taxon>metagenomes</taxon>
        <taxon>ecological metagenomes</taxon>
    </lineage>
</organism>
<dbReference type="PANTHER" id="PTHR35889">
    <property type="entry name" value="CYCLOINULO-OLIGOSACCHARIDE FRUCTANOTRANSFERASE-RELATED"/>
    <property type="match status" value="1"/>
</dbReference>
<evidence type="ECO:0008006" key="5">
    <source>
        <dbReference type="Google" id="ProtNLM"/>
    </source>
</evidence>
<feature type="region of interest" description="Disordered" evidence="1">
    <location>
        <begin position="385"/>
        <end position="405"/>
    </location>
</feature>
<feature type="non-terminal residue" evidence="4">
    <location>
        <position position="1"/>
    </location>
</feature>
<dbReference type="InterPro" id="IPR011444">
    <property type="entry name" value="DUF1549"/>
</dbReference>
<evidence type="ECO:0000256" key="1">
    <source>
        <dbReference type="SAM" id="MobiDB-lite"/>
    </source>
</evidence>
<reference evidence="4" key="1">
    <citation type="submission" date="2018-05" db="EMBL/GenBank/DDBJ databases">
        <authorList>
            <person name="Lanie J.A."/>
            <person name="Ng W.-L."/>
            <person name="Kazmierczak K.M."/>
            <person name="Andrzejewski T.M."/>
            <person name="Davidsen T.M."/>
            <person name="Wayne K.J."/>
            <person name="Tettelin H."/>
            <person name="Glass J.I."/>
            <person name="Rusch D."/>
            <person name="Podicherti R."/>
            <person name="Tsui H.-C.T."/>
            <person name="Winkler M.E."/>
        </authorList>
    </citation>
    <scope>NUCLEOTIDE SEQUENCE</scope>
</reference>
<dbReference type="Pfam" id="PF07587">
    <property type="entry name" value="PSD1"/>
    <property type="match status" value="1"/>
</dbReference>
<accession>A0A382FAL5</accession>
<gene>
    <name evidence="4" type="ORF">METZ01_LOCUS212834</name>
</gene>
<evidence type="ECO:0000259" key="2">
    <source>
        <dbReference type="Pfam" id="PF07583"/>
    </source>
</evidence>
<evidence type="ECO:0000313" key="4">
    <source>
        <dbReference type="EMBL" id="SVB59980.1"/>
    </source>
</evidence>
<feature type="domain" description="DUF1553" evidence="3">
    <location>
        <begin position="307"/>
        <end position="520"/>
    </location>
</feature>
<proteinExistence type="predicted"/>
<sequence length="531" mass="59128">PAVVSGDVGKSLLFTLVASRDEDERMPPKGKPLNAGEMKILREWIESGASWPTEKRSAVVIDDRPVALKELEDAKLLPTPLTNDLEFLRRVTLDTVGVFPSLEEIRAFETDKSPGKRTKAIDRLLDDPRWADNWVGYWQDVLAENPNVLKPKLNNTGPFREWIHESFLDNKSMDRFVTELILMGGSKLGGGPGGFGMATQNDVPMAAKAHVIGSAFLGTNLQCARCHDAPYHPFKQGDLFGMAAMLERKAISVPKTSIVALPTAGARKPLVEVTLKAGINVKPAWHFTSFSSPTTAEPYLRNGKDSRERLAALVTSPANERFAQVVANRIWKRFFGVGLVKSADDWHNSRPSHPELLEYLGRELVLRGYDLKSLVRLILNSHAYQRQTSPNAKPQSPSEKPLYAAQPRRRLRAEQIVDGLYHAMGLPMEVGELNMDRDGGLGPDTFLNLGYPRKAWQYATLSNERDRPSLAFPRIQAVIDVLKQFGWRPSRQDPLTDREEAPHALQSGILSNGILTTWLTRLSPEHGITGE</sequence>
<feature type="domain" description="DUF1549" evidence="2">
    <location>
        <begin position="68"/>
        <end position="248"/>
    </location>
</feature>
<dbReference type="Pfam" id="PF07583">
    <property type="entry name" value="PSCyt2"/>
    <property type="match status" value="1"/>
</dbReference>
<dbReference type="AlphaFoldDB" id="A0A382FAL5"/>
<evidence type="ECO:0000259" key="3">
    <source>
        <dbReference type="Pfam" id="PF07587"/>
    </source>
</evidence>
<name>A0A382FAL5_9ZZZZ</name>
<protein>
    <recommendedName>
        <fullName evidence="5">Cytochrome c domain-containing protein</fullName>
    </recommendedName>
</protein>
<dbReference type="PANTHER" id="PTHR35889:SF3">
    <property type="entry name" value="F-BOX DOMAIN-CONTAINING PROTEIN"/>
    <property type="match status" value="1"/>
</dbReference>
<feature type="compositionally biased region" description="Polar residues" evidence="1">
    <location>
        <begin position="385"/>
        <end position="398"/>
    </location>
</feature>
<dbReference type="InterPro" id="IPR022655">
    <property type="entry name" value="DUF1553"/>
</dbReference>